<name>A0A120CWG4_HYPSL</name>
<organism evidence="3 4">
    <name type="scientific">Hyphomicrobium sulfonivorans</name>
    <dbReference type="NCBI Taxonomy" id="121290"/>
    <lineage>
        <taxon>Bacteria</taxon>
        <taxon>Pseudomonadati</taxon>
        <taxon>Pseudomonadota</taxon>
        <taxon>Alphaproteobacteria</taxon>
        <taxon>Hyphomicrobiales</taxon>
        <taxon>Hyphomicrobiaceae</taxon>
        <taxon>Hyphomicrobium</taxon>
    </lineage>
</organism>
<evidence type="ECO:0000313" key="4">
    <source>
        <dbReference type="Proteomes" id="UP000059074"/>
    </source>
</evidence>
<comment type="caution">
    <text evidence="3">The sequence shown here is derived from an EMBL/GenBank/DDBJ whole genome shotgun (WGS) entry which is preliminary data.</text>
</comment>
<dbReference type="OrthoDB" id="9796900at2"/>
<dbReference type="EMBL" id="LMTR01000045">
    <property type="protein sequence ID" value="KWT69360.1"/>
    <property type="molecule type" value="Genomic_DNA"/>
</dbReference>
<dbReference type="PANTHER" id="PTHR11102">
    <property type="entry name" value="SEL-1-LIKE PROTEIN"/>
    <property type="match status" value="1"/>
</dbReference>
<evidence type="ECO:0000313" key="3">
    <source>
        <dbReference type="EMBL" id="KWT69360.1"/>
    </source>
</evidence>
<dbReference type="SMART" id="SM00671">
    <property type="entry name" value="SEL1"/>
    <property type="match status" value="4"/>
</dbReference>
<dbReference type="SUPFAM" id="SSF81901">
    <property type="entry name" value="HCP-like"/>
    <property type="match status" value="1"/>
</dbReference>
<dbReference type="Gene3D" id="1.25.40.10">
    <property type="entry name" value="Tetratricopeptide repeat domain"/>
    <property type="match status" value="1"/>
</dbReference>
<feature type="region of interest" description="Disordered" evidence="1">
    <location>
        <begin position="305"/>
        <end position="327"/>
    </location>
</feature>
<feature type="signal peptide" evidence="2">
    <location>
        <begin position="1"/>
        <end position="26"/>
    </location>
</feature>
<proteinExistence type="predicted"/>
<evidence type="ECO:0000256" key="1">
    <source>
        <dbReference type="SAM" id="MobiDB-lite"/>
    </source>
</evidence>
<reference evidence="3 4" key="1">
    <citation type="submission" date="2015-10" db="EMBL/GenBank/DDBJ databases">
        <title>Transcriptomic analysis of a linuron degrading triple-species bacterial consortium.</title>
        <authorList>
            <person name="Albers P."/>
        </authorList>
    </citation>
    <scope>NUCLEOTIDE SEQUENCE [LARGE SCALE GENOMIC DNA]</scope>
    <source>
        <strain evidence="3 4">WDL6</strain>
    </source>
</reference>
<dbReference type="PATRIC" id="fig|121290.4.peg.2678"/>
<dbReference type="InterPro" id="IPR050767">
    <property type="entry name" value="Sel1_AlgK"/>
</dbReference>
<gene>
    <name evidence="3" type="ORF">APY04_1443</name>
</gene>
<keyword evidence="2" id="KW-0732">Signal</keyword>
<dbReference type="Pfam" id="PF08238">
    <property type="entry name" value="Sel1"/>
    <property type="match status" value="4"/>
</dbReference>
<accession>A0A120CWG4</accession>
<keyword evidence="4" id="KW-1185">Reference proteome</keyword>
<dbReference type="PANTHER" id="PTHR11102:SF160">
    <property type="entry name" value="ERAD-ASSOCIATED E3 UBIQUITIN-PROTEIN LIGASE COMPONENT HRD3"/>
    <property type="match status" value="1"/>
</dbReference>
<protein>
    <recommendedName>
        <fullName evidence="5">Sel1 repeat family protein</fullName>
    </recommendedName>
</protein>
<sequence>MRTFDRTVCTLLTGAMLCLGAIGAWAAPAKYTSPQDALDQGIGAFNGGYYEIAVDALEQAAQSHMFLAPYYLARIYADNNGSRTDHAKAYELYLKIAEEHTDVDPDDDRRAPYVAKAMTRIAGYLLTGLPEANLKANPKIAMEYLREAAQFFRDEDAQFELAKLYLHGDVIESDVPYARHWLSVLSQKGHPGAQAYLADMLWRGKYMKADPVRALALISVAVSSAPTYERLWIEDIYQNIYCGAPNGVRRQATGLVADWRTRYGRKPDMRDDIGLGLLNIQPTRACGNGEMVVFDMEAQEQLSADQPATAVVQPPATTGTVSASTPPAVPATLPATVTPPGSGATFMGASAGGMLEAGAKSVDAHDVGASASVSGSATAR</sequence>
<dbReference type="AlphaFoldDB" id="A0A120CWG4"/>
<dbReference type="InterPro" id="IPR011990">
    <property type="entry name" value="TPR-like_helical_dom_sf"/>
</dbReference>
<evidence type="ECO:0000256" key="2">
    <source>
        <dbReference type="SAM" id="SignalP"/>
    </source>
</evidence>
<dbReference type="RefSeq" id="WP_157066661.1">
    <property type="nucleotide sequence ID" value="NZ_LMTR01000045.1"/>
</dbReference>
<dbReference type="InterPro" id="IPR006597">
    <property type="entry name" value="Sel1-like"/>
</dbReference>
<evidence type="ECO:0008006" key="5">
    <source>
        <dbReference type="Google" id="ProtNLM"/>
    </source>
</evidence>
<feature type="chain" id="PRO_5007163982" description="Sel1 repeat family protein" evidence="2">
    <location>
        <begin position="27"/>
        <end position="380"/>
    </location>
</feature>
<dbReference type="STRING" id="121290.APY04_1443"/>
<dbReference type="Proteomes" id="UP000059074">
    <property type="component" value="Unassembled WGS sequence"/>
</dbReference>